<keyword evidence="2" id="KW-1185">Reference proteome</keyword>
<dbReference type="EMBL" id="JABWDY010034680">
    <property type="protein sequence ID" value="KAF5182477.1"/>
    <property type="molecule type" value="Genomic_DNA"/>
</dbReference>
<reference evidence="1 2" key="1">
    <citation type="submission" date="2020-06" db="EMBL/GenBank/DDBJ databases">
        <title>Transcriptomic and genomic resources for Thalictrum thalictroides and T. hernandezii: Facilitating candidate gene discovery in an emerging model plant lineage.</title>
        <authorList>
            <person name="Arias T."/>
            <person name="Riano-Pachon D.M."/>
            <person name="Di Stilio V.S."/>
        </authorList>
    </citation>
    <scope>NUCLEOTIDE SEQUENCE [LARGE SCALE GENOMIC DNA]</scope>
    <source>
        <strain evidence="2">cv. WT478/WT964</strain>
        <tissue evidence="1">Leaves</tissue>
    </source>
</reference>
<name>A0A7J6VCK4_THATH</name>
<evidence type="ECO:0000313" key="2">
    <source>
        <dbReference type="Proteomes" id="UP000554482"/>
    </source>
</evidence>
<dbReference type="AlphaFoldDB" id="A0A7J6VCK4"/>
<gene>
    <name evidence="1" type="ORF">FRX31_027937</name>
</gene>
<comment type="caution">
    <text evidence="1">The sequence shown here is derived from an EMBL/GenBank/DDBJ whole genome shotgun (WGS) entry which is preliminary data.</text>
</comment>
<dbReference type="Proteomes" id="UP000554482">
    <property type="component" value="Unassembled WGS sequence"/>
</dbReference>
<sequence length="64" mass="7297">MVQLTERDITLVYFNTCGITVNYSVNVWEPSQAYIRVENALQFNCGGYLSLSRALHPTSQKPKM</sequence>
<protein>
    <submittedName>
        <fullName evidence="1">Uncharacterized protein</fullName>
    </submittedName>
</protein>
<organism evidence="1 2">
    <name type="scientific">Thalictrum thalictroides</name>
    <name type="common">Rue-anemone</name>
    <name type="synonym">Anemone thalictroides</name>
    <dbReference type="NCBI Taxonomy" id="46969"/>
    <lineage>
        <taxon>Eukaryota</taxon>
        <taxon>Viridiplantae</taxon>
        <taxon>Streptophyta</taxon>
        <taxon>Embryophyta</taxon>
        <taxon>Tracheophyta</taxon>
        <taxon>Spermatophyta</taxon>
        <taxon>Magnoliopsida</taxon>
        <taxon>Ranunculales</taxon>
        <taxon>Ranunculaceae</taxon>
        <taxon>Thalictroideae</taxon>
        <taxon>Thalictrum</taxon>
    </lineage>
</organism>
<accession>A0A7J6VCK4</accession>
<evidence type="ECO:0000313" key="1">
    <source>
        <dbReference type="EMBL" id="KAF5182477.1"/>
    </source>
</evidence>
<proteinExistence type="predicted"/>